<evidence type="ECO:0000256" key="7">
    <source>
        <dbReference type="RuleBase" id="RU363032"/>
    </source>
</evidence>
<dbReference type="GO" id="GO:0055085">
    <property type="term" value="P:transmembrane transport"/>
    <property type="evidence" value="ECO:0007669"/>
    <property type="project" value="InterPro"/>
</dbReference>
<dbReference type="OrthoDB" id="153186at2"/>
<dbReference type="SUPFAM" id="SSF161098">
    <property type="entry name" value="MetI-like"/>
    <property type="match status" value="1"/>
</dbReference>
<comment type="caution">
    <text evidence="9">The sequence shown here is derived from an EMBL/GenBank/DDBJ whole genome shotgun (WGS) entry which is preliminary data.</text>
</comment>
<comment type="subcellular location">
    <subcellularLocation>
        <location evidence="1 7">Cell membrane</location>
        <topology evidence="1 7">Multi-pass membrane protein</topology>
    </subcellularLocation>
</comment>
<evidence type="ECO:0000313" key="9">
    <source>
        <dbReference type="EMBL" id="ORC35970.1"/>
    </source>
</evidence>
<gene>
    <name evidence="9" type="ORF">B4O97_07835</name>
</gene>
<dbReference type="AlphaFoldDB" id="A0A1Y1RZ95"/>
<evidence type="ECO:0000259" key="8">
    <source>
        <dbReference type="PROSITE" id="PS50928"/>
    </source>
</evidence>
<keyword evidence="4 7" id="KW-0812">Transmembrane</keyword>
<keyword evidence="10" id="KW-1185">Reference proteome</keyword>
<dbReference type="InterPro" id="IPR050901">
    <property type="entry name" value="BP-dep_ABC_trans_perm"/>
</dbReference>
<sequence>MIKSSYRVQRKISRLTLYAVLLSFGIVLLLPVAWMVTVSFRPNVEVLKIPPTWIPEKFTFDSYKKVLTNLRYLRCFWNSYFVSLTVTLLALFFGSLSGYGLARFNFRGKRALILFLLATQTFPLVLLSLPYFQVVVKLGLYDNLLSLILVYLSFCLPFSILMLRNYFQELPIELEEAAMVDGCTRLGALWRVTIRISFPAMVGTGLYTFLLAWNEFLFAMIVVESWSNRVLTIAIYSLLSEFVTDWTTMMSFSALASLPIIIAFIFLQKYVIRGMTMGAIK</sequence>
<comment type="similarity">
    <text evidence="7">Belongs to the binding-protein-dependent transport system permease family.</text>
</comment>
<dbReference type="Gene3D" id="1.10.3720.10">
    <property type="entry name" value="MetI-like"/>
    <property type="match status" value="1"/>
</dbReference>
<feature type="transmembrane region" description="Helical" evidence="7">
    <location>
        <begin position="12"/>
        <end position="36"/>
    </location>
</feature>
<keyword evidence="6 7" id="KW-0472">Membrane</keyword>
<dbReference type="RefSeq" id="WP_083049793.1">
    <property type="nucleotide sequence ID" value="NZ_MWQY01000007.1"/>
</dbReference>
<protein>
    <recommendedName>
        <fullName evidence="8">ABC transmembrane type-1 domain-containing protein</fullName>
    </recommendedName>
</protein>
<proteinExistence type="inferred from homology"/>
<reference evidence="9 10" key="1">
    <citation type="submission" date="2017-03" db="EMBL/GenBank/DDBJ databases">
        <title>Draft Genome sequence of Marispirochaeta sp. strain JC444.</title>
        <authorList>
            <person name="Shivani Y."/>
            <person name="Subhash Y."/>
            <person name="Sasikala C."/>
            <person name="Ramana C."/>
        </authorList>
    </citation>
    <scope>NUCLEOTIDE SEQUENCE [LARGE SCALE GENOMIC DNA]</scope>
    <source>
        <strain evidence="9 10">JC444</strain>
    </source>
</reference>
<dbReference type="InterPro" id="IPR035906">
    <property type="entry name" value="MetI-like_sf"/>
</dbReference>
<evidence type="ECO:0000256" key="4">
    <source>
        <dbReference type="ARBA" id="ARBA00022692"/>
    </source>
</evidence>
<feature type="transmembrane region" description="Helical" evidence="7">
    <location>
        <begin position="80"/>
        <end position="99"/>
    </location>
</feature>
<dbReference type="CDD" id="cd06261">
    <property type="entry name" value="TM_PBP2"/>
    <property type="match status" value="1"/>
</dbReference>
<dbReference type="Pfam" id="PF00528">
    <property type="entry name" value="BPD_transp_1"/>
    <property type="match status" value="1"/>
</dbReference>
<feature type="transmembrane region" description="Helical" evidence="7">
    <location>
        <begin position="246"/>
        <end position="267"/>
    </location>
</feature>
<evidence type="ECO:0000256" key="3">
    <source>
        <dbReference type="ARBA" id="ARBA00022475"/>
    </source>
</evidence>
<dbReference type="InterPro" id="IPR000515">
    <property type="entry name" value="MetI-like"/>
</dbReference>
<feature type="domain" description="ABC transmembrane type-1" evidence="8">
    <location>
        <begin position="76"/>
        <end position="267"/>
    </location>
</feature>
<dbReference type="GO" id="GO:0005886">
    <property type="term" value="C:plasma membrane"/>
    <property type="evidence" value="ECO:0007669"/>
    <property type="project" value="UniProtKB-SubCell"/>
</dbReference>
<dbReference type="STRING" id="1963862.B4O97_07835"/>
<organism evidence="9 10">
    <name type="scientific">Marispirochaeta aestuarii</name>
    <dbReference type="NCBI Taxonomy" id="1963862"/>
    <lineage>
        <taxon>Bacteria</taxon>
        <taxon>Pseudomonadati</taxon>
        <taxon>Spirochaetota</taxon>
        <taxon>Spirochaetia</taxon>
        <taxon>Spirochaetales</taxon>
        <taxon>Spirochaetaceae</taxon>
        <taxon>Marispirochaeta</taxon>
    </lineage>
</organism>
<keyword evidence="5 7" id="KW-1133">Transmembrane helix</keyword>
<accession>A0A1Y1RZ95</accession>
<evidence type="ECO:0000256" key="5">
    <source>
        <dbReference type="ARBA" id="ARBA00022989"/>
    </source>
</evidence>
<keyword evidence="2 7" id="KW-0813">Transport</keyword>
<feature type="transmembrane region" description="Helical" evidence="7">
    <location>
        <begin position="111"/>
        <end position="132"/>
    </location>
</feature>
<keyword evidence="3" id="KW-1003">Cell membrane</keyword>
<evidence type="ECO:0000313" key="10">
    <source>
        <dbReference type="Proteomes" id="UP000192343"/>
    </source>
</evidence>
<dbReference type="PANTHER" id="PTHR32243">
    <property type="entry name" value="MALTOSE TRANSPORT SYSTEM PERMEASE-RELATED"/>
    <property type="match status" value="1"/>
</dbReference>
<dbReference type="PROSITE" id="PS50928">
    <property type="entry name" value="ABC_TM1"/>
    <property type="match status" value="1"/>
</dbReference>
<evidence type="ECO:0000256" key="2">
    <source>
        <dbReference type="ARBA" id="ARBA00022448"/>
    </source>
</evidence>
<dbReference type="PANTHER" id="PTHR32243:SF18">
    <property type="entry name" value="INNER MEMBRANE ABC TRANSPORTER PERMEASE PROTEIN YCJP"/>
    <property type="match status" value="1"/>
</dbReference>
<name>A0A1Y1RZ95_9SPIO</name>
<evidence type="ECO:0000256" key="6">
    <source>
        <dbReference type="ARBA" id="ARBA00023136"/>
    </source>
</evidence>
<dbReference type="EMBL" id="MWQY01000007">
    <property type="protein sequence ID" value="ORC35970.1"/>
    <property type="molecule type" value="Genomic_DNA"/>
</dbReference>
<dbReference type="Proteomes" id="UP000192343">
    <property type="component" value="Unassembled WGS sequence"/>
</dbReference>
<evidence type="ECO:0000256" key="1">
    <source>
        <dbReference type="ARBA" id="ARBA00004651"/>
    </source>
</evidence>
<feature type="transmembrane region" description="Helical" evidence="7">
    <location>
        <begin position="144"/>
        <end position="163"/>
    </location>
</feature>